<dbReference type="Proteomes" id="UP000053477">
    <property type="component" value="Unassembled WGS sequence"/>
</dbReference>
<keyword evidence="2" id="KW-1185">Reference proteome</keyword>
<sequence>MHLVSLNMTQLLLKLFRGTMKCDKDDPKSSWVWAVLQGNTWKYHGEHVASSAPYLPGSFDKAPRNPAEKVSSNYKAQEYLTYIYGLCPGLLYGILPEVYWKCFCKLVVAIRILHQRSISRAQVRKAYTLIMEFIKEFEELFYQRKVERIHFCRQCIHGLVHLAPEVVRIGPDGYRSQFPMERTIGILGQMIKQPSNPYANLSERGVQLTQLNALSAMIPQFAIPEKGLPFGAIDLEDGFALLRAKDSTDRKAVDHERQALIEFFGNPEQIGVVVKVRKWARLLLPNGQIARSAWKEKTKKLEQVRMSRNVKIKYENGHRFAEVQYYFQAEVGGVVKAFALSSIYSTPNATILQKSNGALAVCKYKGPSSYKIIPASSILSVVAMVPFPAGEEDEFFLVEKLGLDLAHLGGYAEDITPE</sequence>
<protein>
    <submittedName>
        <fullName evidence="1">Uncharacterized protein</fullName>
    </submittedName>
</protein>
<evidence type="ECO:0000313" key="1">
    <source>
        <dbReference type="EMBL" id="KLO17330.1"/>
    </source>
</evidence>
<accession>A0A0H2RYZ1</accession>
<dbReference type="EMBL" id="KQ085906">
    <property type="protein sequence ID" value="KLO17330.1"/>
    <property type="molecule type" value="Genomic_DNA"/>
</dbReference>
<dbReference type="STRING" id="27342.A0A0H2RYZ1"/>
<organism evidence="1 2">
    <name type="scientific">Schizopora paradoxa</name>
    <dbReference type="NCBI Taxonomy" id="27342"/>
    <lineage>
        <taxon>Eukaryota</taxon>
        <taxon>Fungi</taxon>
        <taxon>Dikarya</taxon>
        <taxon>Basidiomycota</taxon>
        <taxon>Agaricomycotina</taxon>
        <taxon>Agaricomycetes</taxon>
        <taxon>Hymenochaetales</taxon>
        <taxon>Schizoporaceae</taxon>
        <taxon>Schizopora</taxon>
    </lineage>
</organism>
<dbReference type="PANTHER" id="PTHR46579">
    <property type="entry name" value="F5/8 TYPE C DOMAIN-CONTAINING PROTEIN-RELATED"/>
    <property type="match status" value="1"/>
</dbReference>
<name>A0A0H2RYZ1_9AGAM</name>
<dbReference type="InParanoid" id="A0A0H2RYZ1"/>
<dbReference type="PANTHER" id="PTHR46579:SF1">
    <property type="entry name" value="F5_8 TYPE C DOMAIN-CONTAINING PROTEIN"/>
    <property type="match status" value="1"/>
</dbReference>
<evidence type="ECO:0000313" key="2">
    <source>
        <dbReference type="Proteomes" id="UP000053477"/>
    </source>
</evidence>
<reference evidence="1 2" key="1">
    <citation type="submission" date="2015-04" db="EMBL/GenBank/DDBJ databases">
        <title>Complete genome sequence of Schizopora paradoxa KUC8140, a cosmopolitan wood degrader in East Asia.</title>
        <authorList>
            <consortium name="DOE Joint Genome Institute"/>
            <person name="Min B."/>
            <person name="Park H."/>
            <person name="Jang Y."/>
            <person name="Kim J.-J."/>
            <person name="Kim K.H."/>
            <person name="Pangilinan J."/>
            <person name="Lipzen A."/>
            <person name="Riley R."/>
            <person name="Grigoriev I.V."/>
            <person name="Spatafora J.W."/>
            <person name="Choi I.-G."/>
        </authorList>
    </citation>
    <scope>NUCLEOTIDE SEQUENCE [LARGE SCALE GENOMIC DNA]</scope>
    <source>
        <strain evidence="1 2">KUC8140</strain>
    </source>
</reference>
<dbReference type="OrthoDB" id="2669721at2759"/>
<proteinExistence type="predicted"/>
<gene>
    <name evidence="1" type="ORF">SCHPADRAFT_868387</name>
</gene>
<dbReference type="AlphaFoldDB" id="A0A0H2RYZ1"/>